<dbReference type="Proteomes" id="UP001291623">
    <property type="component" value="Unassembled WGS sequence"/>
</dbReference>
<accession>A0AAE1RS82</accession>
<dbReference type="GO" id="GO:0048038">
    <property type="term" value="F:quinone binding"/>
    <property type="evidence" value="ECO:0007669"/>
    <property type="project" value="InterPro"/>
</dbReference>
<dbReference type="GO" id="GO:0015990">
    <property type="term" value="P:electron transport coupled proton transport"/>
    <property type="evidence" value="ECO:0007669"/>
    <property type="project" value="TreeGrafter"/>
</dbReference>
<dbReference type="InterPro" id="IPR006137">
    <property type="entry name" value="NADH_UbQ_OxRdtase-like_20kDa"/>
</dbReference>
<keyword evidence="3" id="KW-0479">Metal-binding</keyword>
<evidence type="ECO:0000256" key="1">
    <source>
        <dbReference type="ARBA" id="ARBA00009173"/>
    </source>
</evidence>
<evidence type="ECO:0000259" key="4">
    <source>
        <dbReference type="Pfam" id="PF01058"/>
    </source>
</evidence>
<dbReference type="Gene3D" id="3.40.50.12280">
    <property type="match status" value="1"/>
</dbReference>
<dbReference type="EMBL" id="JAVYJV010000013">
    <property type="protein sequence ID" value="KAK4356091.1"/>
    <property type="molecule type" value="Genomic_DNA"/>
</dbReference>
<dbReference type="SUPFAM" id="SSF56770">
    <property type="entry name" value="HydA/Nqo6-like"/>
    <property type="match status" value="1"/>
</dbReference>
<dbReference type="Pfam" id="PF01058">
    <property type="entry name" value="Oxidored_q6"/>
    <property type="match status" value="1"/>
</dbReference>
<dbReference type="GO" id="GO:0008137">
    <property type="term" value="F:NADH dehydrogenase (ubiquinone) activity"/>
    <property type="evidence" value="ECO:0007669"/>
    <property type="project" value="InterPro"/>
</dbReference>
<keyword evidence="3" id="KW-0411">Iron-sulfur</keyword>
<dbReference type="GO" id="GO:0045271">
    <property type="term" value="C:respiratory chain complex I"/>
    <property type="evidence" value="ECO:0007669"/>
    <property type="project" value="TreeGrafter"/>
</dbReference>
<keyword evidence="6" id="KW-1185">Reference proteome</keyword>
<reference evidence="5" key="1">
    <citation type="submission" date="2023-12" db="EMBL/GenBank/DDBJ databases">
        <title>Genome assembly of Anisodus tanguticus.</title>
        <authorList>
            <person name="Wang Y.-J."/>
        </authorList>
    </citation>
    <scope>NUCLEOTIDE SEQUENCE</scope>
    <source>
        <strain evidence="5">KB-2021</strain>
        <tissue evidence="5">Leaf</tissue>
    </source>
</reference>
<feature type="domain" description="NADH:ubiquinone oxidoreductase-like 20kDa subunit" evidence="4">
    <location>
        <begin position="14"/>
        <end position="108"/>
    </location>
</feature>
<dbReference type="PANTHER" id="PTHR11995:SF14">
    <property type="entry name" value="NADH DEHYDROGENASE [UBIQUINONE] IRON-SULFUR PROTEIN 7, MITOCHONDRIAL"/>
    <property type="match status" value="1"/>
</dbReference>
<protein>
    <recommendedName>
        <fullName evidence="4">NADH:ubiquinone oxidoreductase-like 20kDa subunit domain-containing protein</fullName>
    </recommendedName>
</protein>
<keyword evidence="2" id="KW-0408">Iron</keyword>
<evidence type="ECO:0000256" key="3">
    <source>
        <dbReference type="ARBA" id="ARBA00023014"/>
    </source>
</evidence>
<dbReference type="PROSITE" id="PS01150">
    <property type="entry name" value="COMPLEX1_20K"/>
    <property type="match status" value="1"/>
</dbReference>
<organism evidence="5 6">
    <name type="scientific">Anisodus tanguticus</name>
    <dbReference type="NCBI Taxonomy" id="243964"/>
    <lineage>
        <taxon>Eukaryota</taxon>
        <taxon>Viridiplantae</taxon>
        <taxon>Streptophyta</taxon>
        <taxon>Embryophyta</taxon>
        <taxon>Tracheophyta</taxon>
        <taxon>Spermatophyta</taxon>
        <taxon>Magnoliopsida</taxon>
        <taxon>eudicotyledons</taxon>
        <taxon>Gunneridae</taxon>
        <taxon>Pentapetalae</taxon>
        <taxon>asterids</taxon>
        <taxon>lamiids</taxon>
        <taxon>Solanales</taxon>
        <taxon>Solanaceae</taxon>
        <taxon>Solanoideae</taxon>
        <taxon>Hyoscyameae</taxon>
        <taxon>Anisodus</taxon>
    </lineage>
</organism>
<evidence type="ECO:0000256" key="2">
    <source>
        <dbReference type="ARBA" id="ARBA00023004"/>
    </source>
</evidence>
<dbReference type="AlphaFoldDB" id="A0AAE1RS82"/>
<evidence type="ECO:0000313" key="6">
    <source>
        <dbReference type="Proteomes" id="UP001291623"/>
    </source>
</evidence>
<gene>
    <name evidence="5" type="ORF">RND71_025062</name>
</gene>
<dbReference type="InterPro" id="IPR006138">
    <property type="entry name" value="NADH_UQ_OxRdtase_20Kd_su"/>
</dbReference>
<proteinExistence type="inferred from homology"/>
<comment type="similarity">
    <text evidence="1">Belongs to the complex I 20 kDa subunit family.</text>
</comment>
<comment type="caution">
    <text evidence="5">The sequence shown here is derived from an EMBL/GenBank/DDBJ whole genome shotgun (WGS) entry which is preliminary data.</text>
</comment>
<dbReference type="GO" id="GO:0051539">
    <property type="term" value="F:4 iron, 4 sulfur cluster binding"/>
    <property type="evidence" value="ECO:0007669"/>
    <property type="project" value="InterPro"/>
</dbReference>
<name>A0AAE1RS82_9SOLA</name>
<dbReference type="PANTHER" id="PTHR11995">
    <property type="entry name" value="NADH DEHYDROGENASE"/>
    <property type="match status" value="1"/>
</dbReference>
<evidence type="ECO:0000313" key="5">
    <source>
        <dbReference type="EMBL" id="KAK4356091.1"/>
    </source>
</evidence>
<dbReference type="GO" id="GO:0009060">
    <property type="term" value="P:aerobic respiration"/>
    <property type="evidence" value="ECO:0007669"/>
    <property type="project" value="TreeGrafter"/>
</dbReference>
<sequence length="125" mass="14187">MHHYILTSSRFDFDRYGLVPRSSPRQDGLILTTGTITMKMSLYLVRLYEQMHTPKYVIAMGASIIIGKMFSIDCYSIVGGVDKLIPVDIYFPGCPPKPEAVIDAITKLLKKISRKLYEDRIGLNE</sequence>
<dbReference type="NCBIfam" id="NF005012">
    <property type="entry name" value="PRK06411.1"/>
    <property type="match status" value="1"/>
</dbReference>